<evidence type="ECO:0000313" key="3">
    <source>
        <dbReference type="Proteomes" id="UP001500466"/>
    </source>
</evidence>
<dbReference type="Proteomes" id="UP001500466">
    <property type="component" value="Unassembled WGS sequence"/>
</dbReference>
<dbReference type="RefSeq" id="WP_345673460.1">
    <property type="nucleotide sequence ID" value="NZ_BAABHS010000001.1"/>
</dbReference>
<accession>A0ABP9GLM4</accession>
<dbReference type="EMBL" id="BAABHS010000001">
    <property type="protein sequence ID" value="GAA4947457.1"/>
    <property type="molecule type" value="Genomic_DNA"/>
</dbReference>
<organism evidence="2 3">
    <name type="scientific">Yinghuangia aomiensis</name>
    <dbReference type="NCBI Taxonomy" id="676205"/>
    <lineage>
        <taxon>Bacteria</taxon>
        <taxon>Bacillati</taxon>
        <taxon>Actinomycetota</taxon>
        <taxon>Actinomycetes</taxon>
        <taxon>Kitasatosporales</taxon>
        <taxon>Streptomycetaceae</taxon>
        <taxon>Yinghuangia</taxon>
    </lineage>
</organism>
<evidence type="ECO:0000313" key="2">
    <source>
        <dbReference type="EMBL" id="GAA4947457.1"/>
    </source>
</evidence>
<feature type="region of interest" description="Disordered" evidence="1">
    <location>
        <begin position="222"/>
        <end position="257"/>
    </location>
</feature>
<keyword evidence="3" id="KW-1185">Reference proteome</keyword>
<evidence type="ECO:0000256" key="1">
    <source>
        <dbReference type="SAM" id="MobiDB-lite"/>
    </source>
</evidence>
<protein>
    <submittedName>
        <fullName evidence="2">Uncharacterized protein</fullName>
    </submittedName>
</protein>
<gene>
    <name evidence="2" type="ORF">GCM10023205_04230</name>
</gene>
<reference evidence="3" key="1">
    <citation type="journal article" date="2019" name="Int. J. Syst. Evol. Microbiol.">
        <title>The Global Catalogue of Microorganisms (GCM) 10K type strain sequencing project: providing services to taxonomists for standard genome sequencing and annotation.</title>
        <authorList>
            <consortium name="The Broad Institute Genomics Platform"/>
            <consortium name="The Broad Institute Genome Sequencing Center for Infectious Disease"/>
            <person name="Wu L."/>
            <person name="Ma J."/>
        </authorList>
    </citation>
    <scope>NUCLEOTIDE SEQUENCE [LARGE SCALE GENOMIC DNA]</scope>
    <source>
        <strain evidence="3">JCM 17986</strain>
    </source>
</reference>
<proteinExistence type="predicted"/>
<name>A0ABP9GLM4_9ACTN</name>
<sequence>MPESPAPIVIARDRFLGVGTITADPLVGALLVRAGFHASSHTEQELGLLDADPGRRYYNLPHCGRSEEIRAASHAAEMLRAARFQVDLDPPLYVGPTTTVTDPHGLQFAGAAILDATDLVAGADNLPAVCDALALVLDEYDGALARLTEFFEVAAEKAHAVGAPLQDFARDFEAAAQLNTQLWERLAEAADATRPTEPTPHDLPPSTAMLAARHSAAVRARAAGAPAVTREPVPLSANHRIAAPLPRPNPTALGGRR</sequence>
<comment type="caution">
    <text evidence="2">The sequence shown here is derived from an EMBL/GenBank/DDBJ whole genome shotgun (WGS) entry which is preliminary data.</text>
</comment>